<keyword evidence="3" id="KW-1185">Reference proteome</keyword>
<evidence type="ECO:0000313" key="3">
    <source>
        <dbReference type="Proteomes" id="UP001179952"/>
    </source>
</evidence>
<reference evidence="2" key="1">
    <citation type="journal article" date="2023" name="Nat. Commun.">
        <title>Diploid and tetraploid genomes of Acorus and the evolution of monocots.</title>
        <authorList>
            <person name="Ma L."/>
            <person name="Liu K.W."/>
            <person name="Li Z."/>
            <person name="Hsiao Y.Y."/>
            <person name="Qi Y."/>
            <person name="Fu T."/>
            <person name="Tang G.D."/>
            <person name="Zhang D."/>
            <person name="Sun W.H."/>
            <person name="Liu D.K."/>
            <person name="Li Y."/>
            <person name="Chen G.Z."/>
            <person name="Liu X.D."/>
            <person name="Liao X.Y."/>
            <person name="Jiang Y.T."/>
            <person name="Yu X."/>
            <person name="Hao Y."/>
            <person name="Huang J."/>
            <person name="Zhao X.W."/>
            <person name="Ke S."/>
            <person name="Chen Y.Y."/>
            <person name="Wu W.L."/>
            <person name="Hsu J.L."/>
            <person name="Lin Y.F."/>
            <person name="Huang M.D."/>
            <person name="Li C.Y."/>
            <person name="Huang L."/>
            <person name="Wang Z.W."/>
            <person name="Zhao X."/>
            <person name="Zhong W.Y."/>
            <person name="Peng D.H."/>
            <person name="Ahmad S."/>
            <person name="Lan S."/>
            <person name="Zhang J.S."/>
            <person name="Tsai W.C."/>
            <person name="Van de Peer Y."/>
            <person name="Liu Z.J."/>
        </authorList>
    </citation>
    <scope>NUCLEOTIDE SEQUENCE</scope>
    <source>
        <strain evidence="2">SCP</strain>
    </source>
</reference>
<dbReference type="Proteomes" id="UP001179952">
    <property type="component" value="Unassembled WGS sequence"/>
</dbReference>
<comment type="caution">
    <text evidence="2">The sequence shown here is derived from an EMBL/GenBank/DDBJ whole genome shotgun (WGS) entry which is preliminary data.</text>
</comment>
<reference evidence="2" key="2">
    <citation type="submission" date="2023-06" db="EMBL/GenBank/DDBJ databases">
        <authorList>
            <person name="Ma L."/>
            <person name="Liu K.-W."/>
            <person name="Li Z."/>
            <person name="Hsiao Y.-Y."/>
            <person name="Qi Y."/>
            <person name="Fu T."/>
            <person name="Tang G."/>
            <person name="Zhang D."/>
            <person name="Sun W.-H."/>
            <person name="Liu D.-K."/>
            <person name="Li Y."/>
            <person name="Chen G.-Z."/>
            <person name="Liu X.-D."/>
            <person name="Liao X.-Y."/>
            <person name="Jiang Y.-T."/>
            <person name="Yu X."/>
            <person name="Hao Y."/>
            <person name="Huang J."/>
            <person name="Zhao X.-W."/>
            <person name="Ke S."/>
            <person name="Chen Y.-Y."/>
            <person name="Wu W.-L."/>
            <person name="Hsu J.-L."/>
            <person name="Lin Y.-F."/>
            <person name="Huang M.-D."/>
            <person name="Li C.-Y."/>
            <person name="Huang L."/>
            <person name="Wang Z.-W."/>
            <person name="Zhao X."/>
            <person name="Zhong W.-Y."/>
            <person name="Peng D.-H."/>
            <person name="Ahmad S."/>
            <person name="Lan S."/>
            <person name="Zhang J.-S."/>
            <person name="Tsai W.-C."/>
            <person name="Van De Peer Y."/>
            <person name="Liu Z.-J."/>
        </authorList>
    </citation>
    <scope>NUCLEOTIDE SEQUENCE</scope>
    <source>
        <strain evidence="2">SCP</strain>
        <tissue evidence="2">Leaves</tissue>
    </source>
</reference>
<gene>
    <name evidence="2" type="ORF">QJS04_geneDACA019083</name>
</gene>
<organism evidence="2 3">
    <name type="scientific">Acorus gramineus</name>
    <name type="common">Dwarf sweet flag</name>
    <dbReference type="NCBI Taxonomy" id="55184"/>
    <lineage>
        <taxon>Eukaryota</taxon>
        <taxon>Viridiplantae</taxon>
        <taxon>Streptophyta</taxon>
        <taxon>Embryophyta</taxon>
        <taxon>Tracheophyta</taxon>
        <taxon>Spermatophyta</taxon>
        <taxon>Magnoliopsida</taxon>
        <taxon>Liliopsida</taxon>
        <taxon>Acoraceae</taxon>
        <taxon>Acorus</taxon>
    </lineage>
</organism>
<name>A0AAV9AB95_ACOGR</name>
<protein>
    <submittedName>
        <fullName evidence="2">Uncharacterized protein</fullName>
    </submittedName>
</protein>
<feature type="coiled-coil region" evidence="1">
    <location>
        <begin position="48"/>
        <end position="96"/>
    </location>
</feature>
<accession>A0AAV9AB95</accession>
<sequence length="152" mass="17269">MVPLSTEALEILGSTLAEAFKCLGGFLYSKISTIFKYQTNINSLINQRSRLADLKKSIKDQLELANKEGKVPTPEVERWLQDVEKIEEDLKFMDSEITANDARLHRPCELTRQLDPRELCGELDPRPTLRSANNPLRTSSGSTIYNRMLLCL</sequence>
<dbReference type="EMBL" id="JAUJYN010000011">
    <property type="protein sequence ID" value="KAK1261220.1"/>
    <property type="molecule type" value="Genomic_DNA"/>
</dbReference>
<keyword evidence="1" id="KW-0175">Coiled coil</keyword>
<evidence type="ECO:0000256" key="1">
    <source>
        <dbReference type="SAM" id="Coils"/>
    </source>
</evidence>
<evidence type="ECO:0000313" key="2">
    <source>
        <dbReference type="EMBL" id="KAK1261220.1"/>
    </source>
</evidence>
<proteinExistence type="predicted"/>
<dbReference type="AlphaFoldDB" id="A0AAV9AB95"/>